<dbReference type="Pfam" id="PF00063">
    <property type="entry name" value="Myosin_head"/>
    <property type="match status" value="1"/>
</dbReference>
<evidence type="ECO:0000256" key="1">
    <source>
        <dbReference type="ARBA" id="ARBA00008314"/>
    </source>
</evidence>
<dbReference type="Pfam" id="PF00612">
    <property type="entry name" value="IQ"/>
    <property type="match status" value="1"/>
</dbReference>
<evidence type="ECO:0000256" key="2">
    <source>
        <dbReference type="ARBA" id="ARBA00022741"/>
    </source>
</evidence>
<keyword evidence="6 8" id="KW-0505">Motor protein</keyword>
<feature type="binding site" evidence="8">
    <location>
        <begin position="233"/>
        <end position="240"/>
    </location>
    <ligand>
        <name>ATP</name>
        <dbReference type="ChEBI" id="CHEBI:30616"/>
    </ligand>
</feature>
<dbReference type="GO" id="GO:0005524">
    <property type="term" value="F:ATP binding"/>
    <property type="evidence" value="ECO:0007669"/>
    <property type="project" value="UniProtKB-UniRule"/>
</dbReference>
<comment type="similarity">
    <text evidence="1 8">Belongs to the TRAFAC class myosin-kinesin ATPase superfamily. Myosin family.</text>
</comment>
<dbReference type="GO" id="GO:0005737">
    <property type="term" value="C:cytoplasm"/>
    <property type="evidence" value="ECO:0007669"/>
    <property type="project" value="TreeGrafter"/>
</dbReference>
<dbReference type="GO" id="GO:0051015">
    <property type="term" value="F:actin filament binding"/>
    <property type="evidence" value="ECO:0007669"/>
    <property type="project" value="TreeGrafter"/>
</dbReference>
<dbReference type="Gene3D" id="3.40.850.10">
    <property type="entry name" value="Kinesin motor domain"/>
    <property type="match status" value="1"/>
</dbReference>
<dbReference type="Gene3D" id="1.10.10.820">
    <property type="match status" value="1"/>
</dbReference>
<evidence type="ECO:0000259" key="11">
    <source>
        <dbReference type="PROSITE" id="PS51126"/>
    </source>
</evidence>
<dbReference type="InterPro" id="IPR027417">
    <property type="entry name" value="P-loop_NTPase"/>
</dbReference>
<dbReference type="Proteomes" id="UP000311382">
    <property type="component" value="Unassembled WGS sequence"/>
</dbReference>
<dbReference type="PANTHER" id="PTHR13140">
    <property type="entry name" value="MYOSIN"/>
    <property type="match status" value="1"/>
</dbReference>
<sequence length="2080" mass="230533">MSLEAYVADTRVFFPDKDLGWIAARLTSKDFQGDTVTLEFVDDNAKVSELTPLAPRPTARATRRERPSGSGGALAGLAGHMKPPWVSSQRMDSPTDASRALPARGARTVTTTLSALSSASPPDVLPPLRNPPVLEGTEDLTNLSYLNEPSVLHTILHRYSLRSIYTYSGIVLVAVNPFTSLSGVYDHSVVQAYASRRKGELEPHLFAIAEEAYRCMVGTAGEPGGNQTIIVSGESGAGKTVSAKYIMRYFATVDDPNKPGKKKSTSSGMSEVEEQILATNPIMEAFGNAKTTRNDNSSRFGKYIEILFDGSQTIVGARIRTYLLERSRLVYQPETERNYHIFYQLLAGAPSSERKALGLDAASTFTYLNQGGAPQIAGVDDAEEFAATQKALSTVGIPVERQWHIFKLLAALLHLGNMEIRSTRTDALLDDDDKGLTLATQLLGIDKAEFKKWILKKQIVTRTDKIVTSLNAAQANVVKDSVAKHIYASLFDWLVAVVNESLTNDQVEGSVKNFIGVLDIYGFEHFKKNSFEQFCINYANEKLQQEFNAHVFKLEQEEYVREQIDWTFIDFADNQPTIDLIEGKLGILSLLDEESRLPSGSDANFLQKLHSTVGAKPENAKVFKKPRFGNNAFTVAHYALDVTYEAEGFLEKNRDAVPDEHVALLATTTNPFLKEVLDRADATKAAVAEAEAATAAAKRASTLGGPAAGAGPKRLGGAGGVGSSARKPTLGSIFKGSLISLMDTIDSTNAHYIRCIKPNEAKQAWEFDPPMVLGQLRACGVLETIKISCAGYPTRWKFDEFADRYYMLVPSAQWQQTSDLRALCTSILSSAVSEPDRYQVGLTKIFFRAGLLARFEQLRHARLGELTTLIQKNVRRFLAKRDYTRIRRMVTGVQAVARANAAKRRAQEARRERAAVMIQKSARGFLERVKFERARKAIVAVQAVARGRHVRATFVEERRTQAAVQLQSMLRGAMARQLYTRDRRRVVLLQSCVRRRQAKQQLKTLKTEARSATHFKEVTYKLENKVVELTQTLQTRTAENRSLQGKLRALEQQLESWQTKHDEADSRARSLQAEVDKPTVALPEFEALAQEKRDLDARLDESLKKLAEQDAEIDRLHAEFLKEKAELEKQHESLKTSLAAVSDDSATVSTLRQEISSLREQLSRQVAINNAAAKAPRLDGANFQMTTGQRAPPPAVANGGSAPVVVENGHGAPAAMPAGVAAAAAALSAPHPGAKRRVRRYSDEGAANHHAPSSVSPIPEHDRWETSPRPVSMAFPQEPGTRRLAGGPGGKGYLPDVYDDPAEEIMRLLEAEQPLDEDVLFSIIRHLKIPAPNLSSPPSPKEVLFPAHLISLVTNEMWKYGMMRESERFLANVMQTIQQHVMGYTGDEVVVPGIFWLSNVHEILSFVCIAESDILQGIGPGGEGIGRDYDWDDYERLVTIVKHDLDSLEYNIYHTWMQETKKRLHKMVIPALIESQSLPGFVTSDSGGGRLFNRLVGGSNQAPAFSMDDILNLLNKVWKSLKSYYVEHSVVQQAITELLKLIGVTSFNDLLMRRNFSSWKRAMQIQYNITRLEEWCKAHDMPEGTLQLEHLMQATKLLQLKKASLADIEIIFDVCWMLTPTQIQKLVANYYVADYENPISPEILRAVNGRVVAGDKNDHLLLPPEVEEAGGYETPLPREVTGIETYIPAWLSAPHLRQLVQLCAHRRSLLPCLLFTFPRSLWDFISSALRLCCCEDPHEPSQTVTARPRSSPPHTMPLSVTPPAGIATGLMRLTWAPQQTPDAQAFELIRTAIEAGSTLLNTGHFYGNPPNQTANLELLSRFFKAHPDLADKAYVSVKGGLGENFTPNASTENLRDQVQKINSILGRKMDLFEMARVDKETGIEQTMKNLLVLRDEGHFRDIGLSEVSAESIRKAAAVGPVAAVEVEYSPFATDIEQNGVLAACKELEIPILAYSPLGAGFLGNNWKSKDDLPEGDMRRHFDKFSDEHFEHNMQLVRKLTAIAEKKGVTPAQLSIAWVRSQGAIPLPGSTNPERVKQAIDAGNIKLSQEELDEIRQAIDSVEVKGVRYAKNPHMQAMLFG</sequence>
<keyword evidence="5 8" id="KW-0518">Myosin</keyword>
<dbReference type="SMART" id="SM00015">
    <property type="entry name" value="IQ"/>
    <property type="match status" value="6"/>
</dbReference>
<dbReference type="SUPFAM" id="SSF50084">
    <property type="entry name" value="Myosin S1 fragment, N-terminal domain"/>
    <property type="match status" value="1"/>
</dbReference>
<evidence type="ECO:0000259" key="12">
    <source>
        <dbReference type="PROSITE" id="PS51456"/>
    </source>
</evidence>
<dbReference type="Gene3D" id="3.20.20.100">
    <property type="entry name" value="NADP-dependent oxidoreductase domain"/>
    <property type="match status" value="1"/>
</dbReference>
<keyword evidence="3 8" id="KW-0067">ATP-binding</keyword>
<feature type="coiled-coil region" evidence="9">
    <location>
        <begin position="1033"/>
        <end position="1144"/>
    </location>
</feature>
<organism evidence="13 14">
    <name type="scientific">Rhodotorula diobovata</name>
    <dbReference type="NCBI Taxonomy" id="5288"/>
    <lineage>
        <taxon>Eukaryota</taxon>
        <taxon>Fungi</taxon>
        <taxon>Dikarya</taxon>
        <taxon>Basidiomycota</taxon>
        <taxon>Pucciniomycotina</taxon>
        <taxon>Microbotryomycetes</taxon>
        <taxon>Sporidiobolales</taxon>
        <taxon>Sporidiobolaceae</taxon>
        <taxon>Rhodotorula</taxon>
    </lineage>
</organism>
<dbReference type="Gene3D" id="1.20.5.4820">
    <property type="match status" value="1"/>
</dbReference>
<dbReference type="CDD" id="cd01380">
    <property type="entry name" value="MYSc_Myo5"/>
    <property type="match status" value="1"/>
</dbReference>
<dbReference type="PROSITE" id="PS51456">
    <property type="entry name" value="MYOSIN_MOTOR"/>
    <property type="match status" value="1"/>
</dbReference>
<comment type="caution">
    <text evidence="13">The sequence shown here is derived from an EMBL/GenBank/DDBJ whole genome shotgun (WGS) entry which is preliminary data.</text>
</comment>
<dbReference type="SUPFAM" id="SSF51430">
    <property type="entry name" value="NAD(P)-linked oxidoreductase"/>
    <property type="match status" value="1"/>
</dbReference>
<evidence type="ECO:0000256" key="4">
    <source>
        <dbReference type="ARBA" id="ARBA00023054"/>
    </source>
</evidence>
<dbReference type="GO" id="GO:0016020">
    <property type="term" value="C:membrane"/>
    <property type="evidence" value="ECO:0007669"/>
    <property type="project" value="TreeGrafter"/>
</dbReference>
<feature type="domain" description="Dilute" evidence="11">
    <location>
        <begin position="1371"/>
        <end position="1653"/>
    </location>
</feature>
<dbReference type="InterPro" id="IPR036812">
    <property type="entry name" value="NAD(P)_OxRdtase_dom_sf"/>
</dbReference>
<dbReference type="InterPro" id="IPR046943">
    <property type="entry name" value="Fungal_Myo2/2A_CBD"/>
</dbReference>
<evidence type="ECO:0000256" key="7">
    <source>
        <dbReference type="ARBA" id="ARBA00023203"/>
    </source>
</evidence>
<dbReference type="InterPro" id="IPR000048">
    <property type="entry name" value="IQ_motif_EF-hand-BS"/>
</dbReference>
<keyword evidence="14" id="KW-1185">Reference proteome</keyword>
<evidence type="ECO:0000256" key="9">
    <source>
        <dbReference type="SAM" id="Coils"/>
    </source>
</evidence>
<evidence type="ECO:0000313" key="14">
    <source>
        <dbReference type="Proteomes" id="UP000311382"/>
    </source>
</evidence>
<evidence type="ECO:0000256" key="5">
    <source>
        <dbReference type="ARBA" id="ARBA00023123"/>
    </source>
</evidence>
<name>A0A5C5FQV5_9BASI</name>
<keyword evidence="2 8" id="KW-0547">Nucleotide-binding</keyword>
<dbReference type="GO" id="GO:0000146">
    <property type="term" value="F:microfilament motor activity"/>
    <property type="evidence" value="ECO:0007669"/>
    <property type="project" value="TreeGrafter"/>
</dbReference>
<dbReference type="CDD" id="cd15480">
    <property type="entry name" value="fMyo2p_CBD"/>
    <property type="match status" value="1"/>
</dbReference>
<dbReference type="Gene3D" id="1.20.5.190">
    <property type="match status" value="1"/>
</dbReference>
<dbReference type="PROSITE" id="PS50096">
    <property type="entry name" value="IQ"/>
    <property type="match status" value="3"/>
</dbReference>
<dbReference type="STRING" id="5288.A0A5C5FQV5"/>
<dbReference type="PRINTS" id="PR00193">
    <property type="entry name" value="MYOSINHEAVY"/>
</dbReference>
<dbReference type="PANTHER" id="PTHR13140:SF706">
    <property type="entry name" value="DILUTE CLASS UNCONVENTIONAL MYOSIN, ISOFORM C"/>
    <property type="match status" value="1"/>
</dbReference>
<dbReference type="InterPro" id="IPR002710">
    <property type="entry name" value="Dilute_dom"/>
</dbReference>
<evidence type="ECO:0000256" key="10">
    <source>
        <dbReference type="SAM" id="MobiDB-lite"/>
    </source>
</evidence>
<gene>
    <name evidence="13" type="ORF">DMC30DRAFT_355092</name>
</gene>
<feature type="region of interest" description="Actin-binding" evidence="8">
    <location>
        <begin position="738"/>
        <end position="760"/>
    </location>
</feature>
<accession>A0A5C5FQV5</accession>
<feature type="region of interest" description="Disordered" evidence="10">
    <location>
        <begin position="1244"/>
        <end position="1292"/>
    </location>
</feature>
<dbReference type="EMBL" id="SOZI01000126">
    <property type="protein sequence ID" value="TNY18689.1"/>
    <property type="molecule type" value="Genomic_DNA"/>
</dbReference>
<dbReference type="FunFam" id="1.10.10.820:FF:000001">
    <property type="entry name" value="Myosin heavy chain"/>
    <property type="match status" value="1"/>
</dbReference>
<dbReference type="InterPro" id="IPR036961">
    <property type="entry name" value="Kinesin_motor_dom_sf"/>
</dbReference>
<dbReference type="PROSITE" id="PS51126">
    <property type="entry name" value="DILUTE"/>
    <property type="match status" value="1"/>
</dbReference>
<evidence type="ECO:0000313" key="13">
    <source>
        <dbReference type="EMBL" id="TNY18689.1"/>
    </source>
</evidence>
<dbReference type="OrthoDB" id="6108017at2759"/>
<evidence type="ECO:0000256" key="3">
    <source>
        <dbReference type="ARBA" id="ARBA00022840"/>
    </source>
</evidence>
<dbReference type="InterPro" id="IPR001609">
    <property type="entry name" value="Myosin_head_motor_dom-like"/>
</dbReference>
<feature type="domain" description="Myosin motor" evidence="12">
    <location>
        <begin position="135"/>
        <end position="860"/>
    </location>
</feature>
<dbReference type="Pfam" id="PF00248">
    <property type="entry name" value="Aldo_ket_red"/>
    <property type="match status" value="1"/>
</dbReference>
<reference evidence="13 14" key="1">
    <citation type="submission" date="2019-03" db="EMBL/GenBank/DDBJ databases">
        <title>Rhodosporidium diobovatum UCD-FST 08-225 genome sequencing, assembly, and annotation.</title>
        <authorList>
            <person name="Fakankun I.U."/>
            <person name="Fristensky B."/>
            <person name="Levin D.B."/>
        </authorList>
    </citation>
    <scope>NUCLEOTIDE SEQUENCE [LARGE SCALE GENOMIC DNA]</scope>
    <source>
        <strain evidence="13 14">UCD-FST 08-225</strain>
    </source>
</reference>
<dbReference type="InterPro" id="IPR023210">
    <property type="entry name" value="NADP_OxRdtase_dom"/>
</dbReference>
<dbReference type="Pfam" id="PF01843">
    <property type="entry name" value="DIL"/>
    <property type="match status" value="1"/>
</dbReference>
<evidence type="ECO:0000256" key="6">
    <source>
        <dbReference type="ARBA" id="ARBA00023175"/>
    </source>
</evidence>
<dbReference type="SUPFAM" id="SSF52540">
    <property type="entry name" value="P-loop containing nucleoside triphosphate hydrolases"/>
    <property type="match status" value="2"/>
</dbReference>
<dbReference type="SUPFAM" id="SSF90257">
    <property type="entry name" value="Myosin rod fragments"/>
    <property type="match status" value="1"/>
</dbReference>
<dbReference type="GO" id="GO:0016459">
    <property type="term" value="C:myosin complex"/>
    <property type="evidence" value="ECO:0007669"/>
    <property type="project" value="UniProtKB-KW"/>
</dbReference>
<dbReference type="SMART" id="SM01132">
    <property type="entry name" value="DIL"/>
    <property type="match status" value="1"/>
</dbReference>
<evidence type="ECO:0000256" key="8">
    <source>
        <dbReference type="PROSITE-ProRule" id="PRU00782"/>
    </source>
</evidence>
<dbReference type="InterPro" id="IPR036103">
    <property type="entry name" value="MYSc_Myo5"/>
</dbReference>
<dbReference type="CDD" id="cd19077">
    <property type="entry name" value="AKR_AKR8A1-2"/>
    <property type="match status" value="1"/>
</dbReference>
<protein>
    <submittedName>
        <fullName evidence="13">Myosin 5</fullName>
    </submittedName>
</protein>
<dbReference type="Gene3D" id="1.20.120.720">
    <property type="entry name" value="Myosin VI head, motor domain, U50 subdomain"/>
    <property type="match status" value="1"/>
</dbReference>
<feature type="compositionally biased region" description="Polar residues" evidence="10">
    <location>
        <begin position="86"/>
        <end position="96"/>
    </location>
</feature>
<feature type="region of interest" description="Disordered" evidence="10">
    <location>
        <begin position="52"/>
        <end position="104"/>
    </location>
</feature>
<keyword evidence="7 8" id="KW-0009">Actin-binding</keyword>
<dbReference type="Gene3D" id="1.10.287.1490">
    <property type="match status" value="1"/>
</dbReference>
<proteinExistence type="inferred from homology"/>
<dbReference type="SMART" id="SM00242">
    <property type="entry name" value="MYSc"/>
    <property type="match status" value="1"/>
</dbReference>
<keyword evidence="4 9" id="KW-0175">Coiled coil</keyword>
<dbReference type="Gene3D" id="1.20.58.530">
    <property type="match status" value="1"/>
</dbReference>
<dbReference type="GO" id="GO:0007015">
    <property type="term" value="P:actin filament organization"/>
    <property type="evidence" value="ECO:0007669"/>
    <property type="project" value="TreeGrafter"/>
</dbReference>